<dbReference type="InterPro" id="IPR011335">
    <property type="entry name" value="Restrct_endonuc-II-like"/>
</dbReference>
<evidence type="ECO:0000313" key="3">
    <source>
        <dbReference type="EMBL" id="PRY02013.1"/>
    </source>
</evidence>
<dbReference type="Proteomes" id="UP000237846">
    <property type="component" value="Unassembled WGS sequence"/>
</dbReference>
<dbReference type="Gene3D" id="3.90.1570.10">
    <property type="entry name" value="tt1808, chain A"/>
    <property type="match status" value="1"/>
</dbReference>
<dbReference type="AlphaFoldDB" id="A0A2T0QDT8"/>
<dbReference type="InterPro" id="IPR012296">
    <property type="entry name" value="Nuclease_put_TT1808"/>
</dbReference>
<name>A0A2T0QDT8_9ACTN</name>
<keyword evidence="3" id="KW-0378">Hydrolase</keyword>
<gene>
    <name evidence="3" type="ORF">CLV72_101611</name>
</gene>
<reference evidence="3 4" key="1">
    <citation type="submission" date="2018-03" db="EMBL/GenBank/DDBJ databases">
        <title>Genomic Encyclopedia of Archaeal and Bacterial Type Strains, Phase II (KMG-II): from individual species to whole genera.</title>
        <authorList>
            <person name="Goeker M."/>
        </authorList>
    </citation>
    <scope>NUCLEOTIDE SEQUENCE [LARGE SCALE GENOMIC DNA]</scope>
    <source>
        <strain evidence="3 4">DSM 45601</strain>
    </source>
</reference>
<keyword evidence="4" id="KW-1185">Reference proteome</keyword>
<dbReference type="InterPro" id="IPR008538">
    <property type="entry name" value="Uma2"/>
</dbReference>
<protein>
    <submittedName>
        <fullName evidence="3">Uma2 family endonuclease</fullName>
    </submittedName>
</protein>
<dbReference type="PANTHER" id="PTHR34107">
    <property type="entry name" value="SLL0198 PROTEIN-RELATED"/>
    <property type="match status" value="1"/>
</dbReference>
<dbReference type="RefSeq" id="WP_106238729.1">
    <property type="nucleotide sequence ID" value="NZ_PVZC01000001.1"/>
</dbReference>
<feature type="region of interest" description="Disordered" evidence="1">
    <location>
        <begin position="1"/>
        <end position="25"/>
    </location>
</feature>
<dbReference type="CDD" id="cd06260">
    <property type="entry name" value="DUF820-like"/>
    <property type="match status" value="1"/>
</dbReference>
<dbReference type="SUPFAM" id="SSF52980">
    <property type="entry name" value="Restriction endonuclease-like"/>
    <property type="match status" value="1"/>
</dbReference>
<keyword evidence="3" id="KW-0255">Endonuclease</keyword>
<feature type="compositionally biased region" description="Basic and acidic residues" evidence="1">
    <location>
        <begin position="1"/>
        <end position="12"/>
    </location>
</feature>
<dbReference type="Pfam" id="PF05685">
    <property type="entry name" value="Uma2"/>
    <property type="match status" value="1"/>
</dbReference>
<organism evidence="3 4">
    <name type="scientific">Allonocardiopsis opalescens</name>
    <dbReference type="NCBI Taxonomy" id="1144618"/>
    <lineage>
        <taxon>Bacteria</taxon>
        <taxon>Bacillati</taxon>
        <taxon>Actinomycetota</taxon>
        <taxon>Actinomycetes</taxon>
        <taxon>Streptosporangiales</taxon>
        <taxon>Allonocardiopsis</taxon>
    </lineage>
</organism>
<dbReference type="EMBL" id="PVZC01000001">
    <property type="protein sequence ID" value="PRY02013.1"/>
    <property type="molecule type" value="Genomic_DNA"/>
</dbReference>
<sequence>MSRDPRGEDRPPDASGTAGAAEAVTSAPYSDWTSLLRARYETGAPEGWRSEIRAEGVLAVPPPSAAHSGAAEETQCALYRVVPAEWGIYQTLSLAFPLERRLFVPDLVVVPRTALPRRDGPESLTPGSAALLVVEITSKADADHDRIVKRRHYARAGIPLYLLIDHWDPRGPGVTLLSRPGGEDYDDSHRVSSGPITIPEPFNVRIDSCRLAGPPA</sequence>
<feature type="domain" description="Putative restriction endonuclease" evidence="2">
    <location>
        <begin position="44"/>
        <end position="190"/>
    </location>
</feature>
<comment type="caution">
    <text evidence="3">The sequence shown here is derived from an EMBL/GenBank/DDBJ whole genome shotgun (WGS) entry which is preliminary data.</text>
</comment>
<evidence type="ECO:0000256" key="1">
    <source>
        <dbReference type="SAM" id="MobiDB-lite"/>
    </source>
</evidence>
<dbReference type="GO" id="GO:0004519">
    <property type="term" value="F:endonuclease activity"/>
    <property type="evidence" value="ECO:0007669"/>
    <property type="project" value="UniProtKB-KW"/>
</dbReference>
<accession>A0A2T0QDT8</accession>
<dbReference type="PANTHER" id="PTHR34107:SF2">
    <property type="entry name" value="SLL0888 PROTEIN"/>
    <property type="match status" value="1"/>
</dbReference>
<evidence type="ECO:0000313" key="4">
    <source>
        <dbReference type="Proteomes" id="UP000237846"/>
    </source>
</evidence>
<proteinExistence type="predicted"/>
<keyword evidence="3" id="KW-0540">Nuclease</keyword>
<evidence type="ECO:0000259" key="2">
    <source>
        <dbReference type="Pfam" id="PF05685"/>
    </source>
</evidence>
<dbReference type="OrthoDB" id="4537149at2"/>